<dbReference type="Proteomes" id="UP000855421">
    <property type="component" value="Unassembled WGS sequence"/>
</dbReference>
<evidence type="ECO:0000313" key="3">
    <source>
        <dbReference type="EMBL" id="HAT4298353.1"/>
    </source>
</evidence>
<reference evidence="3" key="2">
    <citation type="submission" date="2020-07" db="EMBL/GenBank/DDBJ databases">
        <authorList>
            <consortium name="NCBI Pathogen Detection Project"/>
        </authorList>
    </citation>
    <scope>NUCLEOTIDE SEQUENCE</scope>
    <source>
        <strain evidence="3">C25</strain>
    </source>
</reference>
<gene>
    <name evidence="3" type="ORF">I9063_001723</name>
    <name evidence="4" type="ORF">JJB78_12330</name>
</gene>
<dbReference type="AlphaFoldDB" id="A0AAN5SEX3"/>
<evidence type="ECO:0000313" key="5">
    <source>
        <dbReference type="Proteomes" id="UP000668358"/>
    </source>
</evidence>
<sequence>MDNVIILKDAVNKKEFNDFISTQPDGIELGLNGEEYKQIYSKVKYSNKVLNINKNSSLYSKKIVGDSMEDNKLLEKYLDKVDQDRRDQEERLNNAIVESEKRNHTERTEFEKRILQDRKDSEERIDKKFNQILSSIEKNNERLEKRISDIENKIESNSKTLENKIDGNNKWIIGVCITTILSIAALVISILVAK</sequence>
<keyword evidence="2" id="KW-0472">Membrane</keyword>
<accession>A0AAN5SEX3</accession>
<name>A0AAN5SEX3_CLOPF</name>
<keyword evidence="2" id="KW-1133">Transmembrane helix</keyword>
<reference evidence="3" key="1">
    <citation type="journal article" date="2018" name="Genome Biol.">
        <title>SKESA: strategic k-mer extension for scrupulous assemblies.</title>
        <authorList>
            <person name="Souvorov A."/>
            <person name="Agarwala R."/>
            <person name="Lipman D.J."/>
        </authorList>
    </citation>
    <scope>NUCLEOTIDE SEQUENCE</scope>
    <source>
        <strain evidence="3">C25</strain>
    </source>
</reference>
<dbReference type="EMBL" id="DACTBT010000009">
    <property type="protein sequence ID" value="HAT4298353.1"/>
    <property type="molecule type" value="Genomic_DNA"/>
</dbReference>
<comment type="caution">
    <text evidence="3">The sequence shown here is derived from an EMBL/GenBank/DDBJ whole genome shotgun (WGS) entry which is preliminary data.</text>
</comment>
<evidence type="ECO:0000256" key="2">
    <source>
        <dbReference type="SAM" id="Phobius"/>
    </source>
</evidence>
<feature type="transmembrane region" description="Helical" evidence="2">
    <location>
        <begin position="171"/>
        <end position="193"/>
    </location>
</feature>
<proteinExistence type="predicted"/>
<dbReference type="Proteomes" id="UP000668358">
    <property type="component" value="Unassembled WGS sequence"/>
</dbReference>
<dbReference type="RefSeq" id="WP_057231089.1">
    <property type="nucleotide sequence ID" value="NZ_CATNYE010000004.1"/>
</dbReference>
<evidence type="ECO:0000313" key="6">
    <source>
        <dbReference type="Proteomes" id="UP000855421"/>
    </source>
</evidence>
<keyword evidence="2" id="KW-0812">Transmembrane</keyword>
<reference evidence="4 5" key="3">
    <citation type="submission" date="2020-12" db="EMBL/GenBank/DDBJ databases">
        <title>Comparative genomics of Clostridium perfringens reveals patterns of host-associated phylogenetic clades and virulence factors.</title>
        <authorList>
            <person name="Smith A.H."/>
            <person name="Geier R."/>
        </authorList>
    </citation>
    <scope>NUCLEOTIDE SEQUENCE [LARGE SCALE GENOMIC DNA]</scope>
    <source>
        <strain evidence="4 5">CHD15829P</strain>
    </source>
</reference>
<protein>
    <submittedName>
        <fullName evidence="3">Uncharacterized protein</fullName>
    </submittedName>
</protein>
<feature type="coiled-coil region" evidence="1">
    <location>
        <begin position="133"/>
        <end position="160"/>
    </location>
</feature>
<evidence type="ECO:0000256" key="1">
    <source>
        <dbReference type="SAM" id="Coils"/>
    </source>
</evidence>
<evidence type="ECO:0000313" key="4">
    <source>
        <dbReference type="EMBL" id="MBO3417297.1"/>
    </source>
</evidence>
<keyword evidence="1" id="KW-0175">Coiled coil</keyword>
<dbReference type="EMBL" id="JAENRE010000005">
    <property type="protein sequence ID" value="MBO3417297.1"/>
    <property type="molecule type" value="Genomic_DNA"/>
</dbReference>
<feature type="coiled-coil region" evidence="1">
    <location>
        <begin position="71"/>
        <end position="98"/>
    </location>
</feature>
<organism evidence="3 6">
    <name type="scientific">Clostridium perfringens</name>
    <dbReference type="NCBI Taxonomy" id="1502"/>
    <lineage>
        <taxon>Bacteria</taxon>
        <taxon>Bacillati</taxon>
        <taxon>Bacillota</taxon>
        <taxon>Clostridia</taxon>
        <taxon>Eubacteriales</taxon>
        <taxon>Clostridiaceae</taxon>
        <taxon>Clostridium</taxon>
    </lineage>
</organism>